<dbReference type="AlphaFoldDB" id="A0A0D0AVS6"/>
<dbReference type="InParanoid" id="A0A0D0AVS6"/>
<dbReference type="Proteomes" id="UP000054485">
    <property type="component" value="Unassembled WGS sequence"/>
</dbReference>
<keyword evidence="2" id="KW-1185">Reference proteome</keyword>
<reference evidence="1 2" key="1">
    <citation type="submission" date="2014-04" db="EMBL/GenBank/DDBJ databases">
        <authorList>
            <consortium name="DOE Joint Genome Institute"/>
            <person name="Kuo A."/>
            <person name="Ruytinx J."/>
            <person name="Rineau F."/>
            <person name="Colpaert J."/>
            <person name="Kohler A."/>
            <person name="Nagy L.G."/>
            <person name="Floudas D."/>
            <person name="Copeland A."/>
            <person name="Barry K.W."/>
            <person name="Cichocki N."/>
            <person name="Veneault-Fourrey C."/>
            <person name="LaButti K."/>
            <person name="Lindquist E.A."/>
            <person name="Lipzen A."/>
            <person name="Lundell T."/>
            <person name="Morin E."/>
            <person name="Murat C."/>
            <person name="Sun H."/>
            <person name="Tunlid A."/>
            <person name="Henrissat B."/>
            <person name="Grigoriev I.V."/>
            <person name="Hibbett D.S."/>
            <person name="Martin F."/>
            <person name="Nordberg H.P."/>
            <person name="Cantor M.N."/>
            <person name="Hua S.X."/>
        </authorList>
    </citation>
    <scope>NUCLEOTIDE SEQUENCE [LARGE SCALE GENOMIC DNA]</scope>
    <source>
        <strain evidence="1 2">UH-Slu-Lm8-n1</strain>
    </source>
</reference>
<dbReference type="EMBL" id="KN835167">
    <property type="protein sequence ID" value="KIK45836.1"/>
    <property type="molecule type" value="Genomic_DNA"/>
</dbReference>
<dbReference type="HOGENOM" id="CLU_2851238_0_0_1"/>
<evidence type="ECO:0000313" key="2">
    <source>
        <dbReference type="Proteomes" id="UP000054485"/>
    </source>
</evidence>
<evidence type="ECO:0000313" key="1">
    <source>
        <dbReference type="EMBL" id="KIK45836.1"/>
    </source>
</evidence>
<reference evidence="2" key="2">
    <citation type="submission" date="2015-01" db="EMBL/GenBank/DDBJ databases">
        <title>Evolutionary Origins and Diversification of the Mycorrhizal Mutualists.</title>
        <authorList>
            <consortium name="DOE Joint Genome Institute"/>
            <consortium name="Mycorrhizal Genomics Consortium"/>
            <person name="Kohler A."/>
            <person name="Kuo A."/>
            <person name="Nagy L.G."/>
            <person name="Floudas D."/>
            <person name="Copeland A."/>
            <person name="Barry K.W."/>
            <person name="Cichocki N."/>
            <person name="Veneault-Fourrey C."/>
            <person name="LaButti K."/>
            <person name="Lindquist E.A."/>
            <person name="Lipzen A."/>
            <person name="Lundell T."/>
            <person name="Morin E."/>
            <person name="Murat C."/>
            <person name="Riley R."/>
            <person name="Ohm R."/>
            <person name="Sun H."/>
            <person name="Tunlid A."/>
            <person name="Henrissat B."/>
            <person name="Grigoriev I.V."/>
            <person name="Hibbett D.S."/>
            <person name="Martin F."/>
        </authorList>
    </citation>
    <scope>NUCLEOTIDE SEQUENCE [LARGE SCALE GENOMIC DNA]</scope>
    <source>
        <strain evidence="2">UH-Slu-Lm8-n1</strain>
    </source>
</reference>
<protein>
    <submittedName>
        <fullName evidence="1">Uncharacterized protein</fullName>
    </submittedName>
</protein>
<name>A0A0D0AVS6_9AGAM</name>
<accession>A0A0D0AVS6</accession>
<gene>
    <name evidence="1" type="ORF">CY34DRAFT_801144</name>
</gene>
<sequence length="65" mass="7465">MDAVHFDHDVPGLYRDRHGYVWSTIHLVSRVEGFAAGMFKLVSLSRDRFGMKTLATIAYETASFW</sequence>
<proteinExistence type="predicted"/>
<organism evidence="1 2">
    <name type="scientific">Suillus luteus UH-Slu-Lm8-n1</name>
    <dbReference type="NCBI Taxonomy" id="930992"/>
    <lineage>
        <taxon>Eukaryota</taxon>
        <taxon>Fungi</taxon>
        <taxon>Dikarya</taxon>
        <taxon>Basidiomycota</taxon>
        <taxon>Agaricomycotina</taxon>
        <taxon>Agaricomycetes</taxon>
        <taxon>Agaricomycetidae</taxon>
        <taxon>Boletales</taxon>
        <taxon>Suillineae</taxon>
        <taxon>Suillaceae</taxon>
        <taxon>Suillus</taxon>
    </lineage>
</organism>